<accession>A0A8J3JXT2</accession>
<dbReference type="GO" id="GO:0005737">
    <property type="term" value="C:cytoplasm"/>
    <property type="evidence" value="ECO:0007669"/>
    <property type="project" value="TreeGrafter"/>
</dbReference>
<dbReference type="InterPro" id="IPR010071">
    <property type="entry name" value="AA_adenyl_dom"/>
</dbReference>
<feature type="domain" description="AMP-dependent synthetase/ligase" evidence="2">
    <location>
        <begin position="11"/>
        <end position="361"/>
    </location>
</feature>
<dbReference type="Gene3D" id="3.30.300.30">
    <property type="match status" value="1"/>
</dbReference>
<dbReference type="CDD" id="cd05930">
    <property type="entry name" value="A_NRPS"/>
    <property type="match status" value="1"/>
</dbReference>
<dbReference type="InterPro" id="IPR045851">
    <property type="entry name" value="AMP-bd_C_sf"/>
</dbReference>
<gene>
    <name evidence="4" type="ORF">Cba03nite_69580</name>
</gene>
<evidence type="ECO:0000259" key="3">
    <source>
        <dbReference type="Pfam" id="PF13193"/>
    </source>
</evidence>
<dbReference type="SUPFAM" id="SSF56801">
    <property type="entry name" value="Acetyl-CoA synthetase-like"/>
    <property type="match status" value="1"/>
</dbReference>
<sequence>MTGPTSLISRFERQAGSTPHAVALDDDGRLTTYAQLDQWSDAVCADLLAAGAVPGGLIGILLPRDSRWIAAILGVLKAGCGYVPLDPLYPQARLSMVMEDAGLTLILGDAPGIDPGPDRRRVDMPSADARSRPASRPPLGVDSPAYVIYTSGSSGRPKGVPMQHRQVLGLMDAVSECMRFAPTDVWSLFHSFAFDFSVFEMWGPLLTGARIVTVPQAARLDPARFVEFLRDSGVTVLSMVPTVFRHLVASGAGPQDELVVQQVIFAGEAVDPGCVAGWLSALPPGRRPAALNMYGITEGTVHSTLREMTSVDFTRTEPGTLIGTPLAHSRMRLVDQDLRPVEKGEPGEILLDGVGVTDGYLGRPELNRERFVDLPSPDGSTTRCFRTGDLASWDEDAGSYVYHGRIDDQVKVNGHRIELGEVEASLRACPGVFDAAVALHSPPGAAPSLLANVVAEPPTAGAAGPADPAASSRAVRDIRKALATRLPRYMIPQHIQLVSSLPRTESGKTSRSGLVPPTPGPS</sequence>
<evidence type="ECO:0000313" key="4">
    <source>
        <dbReference type="EMBL" id="GIF85609.1"/>
    </source>
</evidence>
<dbReference type="AlphaFoldDB" id="A0A8J3JXT2"/>
<dbReference type="InterPro" id="IPR025110">
    <property type="entry name" value="AMP-bd_C"/>
</dbReference>
<dbReference type="PANTHER" id="PTHR45527:SF1">
    <property type="entry name" value="FATTY ACID SYNTHASE"/>
    <property type="match status" value="1"/>
</dbReference>
<dbReference type="PANTHER" id="PTHR45527">
    <property type="entry name" value="NONRIBOSOMAL PEPTIDE SYNTHETASE"/>
    <property type="match status" value="1"/>
</dbReference>
<dbReference type="InterPro" id="IPR042099">
    <property type="entry name" value="ANL_N_sf"/>
</dbReference>
<feature type="domain" description="AMP-binding enzyme C-terminal" evidence="3">
    <location>
        <begin position="421"/>
        <end position="508"/>
    </location>
</feature>
<dbReference type="NCBIfam" id="TIGR01733">
    <property type="entry name" value="AA-adenyl-dom"/>
    <property type="match status" value="1"/>
</dbReference>
<evidence type="ECO:0000313" key="5">
    <source>
        <dbReference type="Proteomes" id="UP000601223"/>
    </source>
</evidence>
<evidence type="ECO:0000259" key="2">
    <source>
        <dbReference type="Pfam" id="PF00501"/>
    </source>
</evidence>
<feature type="region of interest" description="Disordered" evidence="1">
    <location>
        <begin position="500"/>
        <end position="522"/>
    </location>
</feature>
<dbReference type="GO" id="GO:0043041">
    <property type="term" value="P:amino acid activation for nonribosomal peptide biosynthetic process"/>
    <property type="evidence" value="ECO:0007669"/>
    <property type="project" value="TreeGrafter"/>
</dbReference>
<evidence type="ECO:0000256" key="1">
    <source>
        <dbReference type="SAM" id="MobiDB-lite"/>
    </source>
</evidence>
<dbReference type="RefSeq" id="WP_203755777.1">
    <property type="nucleotide sequence ID" value="NZ_BONF01000049.1"/>
</dbReference>
<proteinExistence type="predicted"/>
<organism evidence="4 5">
    <name type="scientific">Catellatospora bangladeshensis</name>
    <dbReference type="NCBI Taxonomy" id="310355"/>
    <lineage>
        <taxon>Bacteria</taxon>
        <taxon>Bacillati</taxon>
        <taxon>Actinomycetota</taxon>
        <taxon>Actinomycetes</taxon>
        <taxon>Micromonosporales</taxon>
        <taxon>Micromonosporaceae</taxon>
        <taxon>Catellatospora</taxon>
    </lineage>
</organism>
<reference evidence="4 5" key="1">
    <citation type="submission" date="2021-01" db="EMBL/GenBank/DDBJ databases">
        <title>Whole genome shotgun sequence of Catellatospora bangladeshensis NBRC 107357.</title>
        <authorList>
            <person name="Komaki H."/>
            <person name="Tamura T."/>
        </authorList>
    </citation>
    <scope>NUCLEOTIDE SEQUENCE [LARGE SCALE GENOMIC DNA]</scope>
    <source>
        <strain evidence="4 5">NBRC 107357</strain>
    </source>
</reference>
<dbReference type="Proteomes" id="UP000601223">
    <property type="component" value="Unassembled WGS sequence"/>
</dbReference>
<dbReference type="EMBL" id="BONF01000049">
    <property type="protein sequence ID" value="GIF85609.1"/>
    <property type="molecule type" value="Genomic_DNA"/>
</dbReference>
<dbReference type="Pfam" id="PF13193">
    <property type="entry name" value="AMP-binding_C"/>
    <property type="match status" value="1"/>
</dbReference>
<feature type="region of interest" description="Disordered" evidence="1">
    <location>
        <begin position="112"/>
        <end position="139"/>
    </location>
</feature>
<dbReference type="PROSITE" id="PS00455">
    <property type="entry name" value="AMP_BINDING"/>
    <property type="match status" value="1"/>
</dbReference>
<dbReference type="GO" id="GO:0044550">
    <property type="term" value="P:secondary metabolite biosynthetic process"/>
    <property type="evidence" value="ECO:0007669"/>
    <property type="project" value="TreeGrafter"/>
</dbReference>
<dbReference type="GO" id="GO:0031177">
    <property type="term" value="F:phosphopantetheine binding"/>
    <property type="evidence" value="ECO:0007669"/>
    <property type="project" value="TreeGrafter"/>
</dbReference>
<comment type="caution">
    <text evidence="4">The sequence shown here is derived from an EMBL/GenBank/DDBJ whole genome shotgun (WGS) entry which is preliminary data.</text>
</comment>
<name>A0A8J3JXT2_9ACTN</name>
<dbReference type="Pfam" id="PF00501">
    <property type="entry name" value="AMP-binding"/>
    <property type="match status" value="1"/>
</dbReference>
<dbReference type="Gene3D" id="3.40.50.12780">
    <property type="entry name" value="N-terminal domain of ligase-like"/>
    <property type="match status" value="1"/>
</dbReference>
<dbReference type="InterPro" id="IPR020845">
    <property type="entry name" value="AMP-binding_CS"/>
</dbReference>
<evidence type="ECO:0008006" key="6">
    <source>
        <dbReference type="Google" id="ProtNLM"/>
    </source>
</evidence>
<keyword evidence="5" id="KW-1185">Reference proteome</keyword>
<protein>
    <recommendedName>
        <fullName evidence="6">Amino acid adenylation domain-containing protein</fullName>
    </recommendedName>
</protein>
<feature type="compositionally biased region" description="Polar residues" evidence="1">
    <location>
        <begin position="500"/>
        <end position="512"/>
    </location>
</feature>
<dbReference type="InterPro" id="IPR000873">
    <property type="entry name" value="AMP-dep_synth/lig_dom"/>
</dbReference>